<dbReference type="RefSeq" id="WP_169350752.1">
    <property type="nucleotide sequence ID" value="NZ_JABBJJ010000333.1"/>
</dbReference>
<dbReference type="EMBL" id="JABBJJ010000333">
    <property type="protein sequence ID" value="NMO21570.1"/>
    <property type="molecule type" value="Genomic_DNA"/>
</dbReference>
<sequence>MDAKASLTEVQRLLEMAVQASERSAPALLQLAYFLDDIRGREDEALRLMEEGTARALQNLEDAWAGLLLRYSLREQFSKALELAARAEQVFPASERIQDAVQSVRESALRAGLIDPSQDG</sequence>
<dbReference type="AlphaFoldDB" id="A0A848LVC8"/>
<keyword evidence="2" id="KW-1185">Reference proteome</keyword>
<dbReference type="SUPFAM" id="SSF48452">
    <property type="entry name" value="TPR-like"/>
    <property type="match status" value="1"/>
</dbReference>
<dbReference type="Proteomes" id="UP000518300">
    <property type="component" value="Unassembled WGS sequence"/>
</dbReference>
<dbReference type="InterPro" id="IPR011990">
    <property type="entry name" value="TPR-like_helical_dom_sf"/>
</dbReference>
<proteinExistence type="predicted"/>
<gene>
    <name evidence="1" type="ORF">HG543_43000</name>
</gene>
<accession>A0A848LVC8</accession>
<reference evidence="1 2" key="1">
    <citation type="submission" date="2020-04" db="EMBL/GenBank/DDBJ databases">
        <title>Draft genome of Pyxidicoccus fallax type strain.</title>
        <authorList>
            <person name="Whitworth D.E."/>
        </authorList>
    </citation>
    <scope>NUCLEOTIDE SEQUENCE [LARGE SCALE GENOMIC DNA]</scope>
    <source>
        <strain evidence="1 2">DSM 14698</strain>
    </source>
</reference>
<name>A0A848LVC8_9BACT</name>
<evidence type="ECO:0008006" key="3">
    <source>
        <dbReference type="Google" id="ProtNLM"/>
    </source>
</evidence>
<evidence type="ECO:0000313" key="1">
    <source>
        <dbReference type="EMBL" id="NMO21570.1"/>
    </source>
</evidence>
<organism evidence="1 2">
    <name type="scientific">Pyxidicoccus fallax</name>
    <dbReference type="NCBI Taxonomy" id="394095"/>
    <lineage>
        <taxon>Bacteria</taxon>
        <taxon>Pseudomonadati</taxon>
        <taxon>Myxococcota</taxon>
        <taxon>Myxococcia</taxon>
        <taxon>Myxococcales</taxon>
        <taxon>Cystobacterineae</taxon>
        <taxon>Myxococcaceae</taxon>
        <taxon>Pyxidicoccus</taxon>
    </lineage>
</organism>
<comment type="caution">
    <text evidence="1">The sequence shown here is derived from an EMBL/GenBank/DDBJ whole genome shotgun (WGS) entry which is preliminary data.</text>
</comment>
<evidence type="ECO:0000313" key="2">
    <source>
        <dbReference type="Proteomes" id="UP000518300"/>
    </source>
</evidence>
<protein>
    <recommendedName>
        <fullName evidence="3">Tetratricopeptide repeat protein</fullName>
    </recommendedName>
</protein>